<evidence type="ECO:0000256" key="3">
    <source>
        <dbReference type="ARBA" id="ARBA00023125"/>
    </source>
</evidence>
<keyword evidence="4" id="KW-0804">Transcription</keyword>
<dbReference type="Gene3D" id="1.25.40.10">
    <property type="entry name" value="Tetratricopeptide repeat domain"/>
    <property type="match status" value="1"/>
</dbReference>
<dbReference type="PANTHER" id="PTHR35807">
    <property type="entry name" value="TRANSCRIPTIONAL REGULATOR REDD-RELATED"/>
    <property type="match status" value="1"/>
</dbReference>
<dbReference type="SMART" id="SM00862">
    <property type="entry name" value="Trans_reg_C"/>
    <property type="match status" value="1"/>
</dbReference>
<accession>A0A9W6V7I4</accession>
<dbReference type="SUPFAM" id="SSF46894">
    <property type="entry name" value="C-terminal effector domain of the bipartite response regulators"/>
    <property type="match status" value="1"/>
</dbReference>
<dbReference type="InterPro" id="IPR005158">
    <property type="entry name" value="BTAD"/>
</dbReference>
<protein>
    <recommendedName>
        <fullName evidence="6">OmpR/PhoB-type domain-containing protein</fullName>
    </recommendedName>
</protein>
<dbReference type="SUPFAM" id="SSF52540">
    <property type="entry name" value="P-loop containing nucleoside triphosphate hydrolases"/>
    <property type="match status" value="1"/>
</dbReference>
<keyword evidence="3 5" id="KW-0238">DNA-binding</keyword>
<dbReference type="InterPro" id="IPR036388">
    <property type="entry name" value="WH-like_DNA-bd_sf"/>
</dbReference>
<comment type="similarity">
    <text evidence="1">Belongs to the AfsR/DnrI/RedD regulatory family.</text>
</comment>
<sequence>MLGDRVLRAEGVRGVGTLWAGLLGPVEARRGGVALPLGSAGRQAVFAILAMGAGQVVTRTRLVDGLWERPPASAARIIQTYIGDLRRVFEPDRVRWTSGHLLRTTESGYVLDLSDDDVDVRVLDRLYARARTASADLAVVDEALALWRGEPLSGVPGPFAEGQRTRLTETRLALVEQRARLLVDADRAGDAAAELTVLTTRYPERESLRLVLMTALAASGRPARAIEVFHEGGRTGDDLRALHERLLVGTQPARVHSGYVGRTAEVAALRAATARPAGLVWVEGAAGMGKSALLREVLEGAPVAWCAVSERTGEVAEAQPADLVVVDDAHWAGENAIRRCLRWLAEGVPLVVATRPRADLAVLREHATRVITLGPLADADIATIADAVVRESGGSPGFATALVAAAGNVEQVAKAKIGSLPGVLVERLRRVALLGVDPTRAEVLATAPGVEWLADALAADVLRASGDHVRFAQRSVQRILVEGLPRAVRVVLHRELAKDLAAAAAPADLVAAHLLDGVAPMHGWASDWLADNVDALTPDLAVRLLRHAVDQDSLSAHARTAFTAALVGLLLAGDPPPPS</sequence>
<keyword evidence="8" id="KW-1185">Reference proteome</keyword>
<evidence type="ECO:0000259" key="6">
    <source>
        <dbReference type="PROSITE" id="PS51755"/>
    </source>
</evidence>
<dbReference type="SUPFAM" id="SSF48452">
    <property type="entry name" value="TPR-like"/>
    <property type="match status" value="1"/>
</dbReference>
<dbReference type="InterPro" id="IPR011990">
    <property type="entry name" value="TPR-like_helical_dom_sf"/>
</dbReference>
<dbReference type="Pfam" id="PF00486">
    <property type="entry name" value="Trans_reg_C"/>
    <property type="match status" value="1"/>
</dbReference>
<dbReference type="InterPro" id="IPR001867">
    <property type="entry name" value="OmpR/PhoB-type_DNA-bd"/>
</dbReference>
<evidence type="ECO:0000313" key="8">
    <source>
        <dbReference type="Proteomes" id="UP001165042"/>
    </source>
</evidence>
<keyword evidence="2" id="KW-0805">Transcription regulation</keyword>
<dbReference type="Proteomes" id="UP001165042">
    <property type="component" value="Unassembled WGS sequence"/>
</dbReference>
<evidence type="ECO:0000256" key="4">
    <source>
        <dbReference type="ARBA" id="ARBA00023163"/>
    </source>
</evidence>
<feature type="domain" description="OmpR/PhoB-type" evidence="6">
    <location>
        <begin position="10"/>
        <end position="113"/>
    </location>
</feature>
<dbReference type="PANTHER" id="PTHR35807:SF1">
    <property type="entry name" value="TRANSCRIPTIONAL REGULATOR REDD"/>
    <property type="match status" value="1"/>
</dbReference>
<evidence type="ECO:0000256" key="5">
    <source>
        <dbReference type="PROSITE-ProRule" id="PRU01091"/>
    </source>
</evidence>
<feature type="DNA-binding region" description="OmpR/PhoB-type" evidence="5">
    <location>
        <begin position="10"/>
        <end position="113"/>
    </location>
</feature>
<dbReference type="Gene3D" id="1.10.10.10">
    <property type="entry name" value="Winged helix-like DNA-binding domain superfamily/Winged helix DNA-binding domain"/>
    <property type="match status" value="1"/>
</dbReference>
<reference evidence="7" key="1">
    <citation type="submission" date="2023-02" db="EMBL/GenBank/DDBJ databases">
        <title>Actinokineospora globicatena NBRC 15670.</title>
        <authorList>
            <person name="Ichikawa N."/>
            <person name="Sato H."/>
            <person name="Tonouchi N."/>
        </authorList>
    </citation>
    <scope>NUCLEOTIDE SEQUENCE</scope>
    <source>
        <strain evidence="7">NBRC 15670</strain>
    </source>
</reference>
<dbReference type="GO" id="GO:0000160">
    <property type="term" value="P:phosphorelay signal transduction system"/>
    <property type="evidence" value="ECO:0007669"/>
    <property type="project" value="InterPro"/>
</dbReference>
<dbReference type="PROSITE" id="PS51755">
    <property type="entry name" value="OMPR_PHOB"/>
    <property type="match status" value="1"/>
</dbReference>
<dbReference type="Pfam" id="PF03704">
    <property type="entry name" value="BTAD"/>
    <property type="match status" value="1"/>
</dbReference>
<dbReference type="InterPro" id="IPR016032">
    <property type="entry name" value="Sig_transdc_resp-reg_C-effctor"/>
</dbReference>
<dbReference type="AlphaFoldDB" id="A0A9W6V7I4"/>
<dbReference type="InterPro" id="IPR051677">
    <property type="entry name" value="AfsR-DnrI-RedD_regulator"/>
</dbReference>
<dbReference type="GO" id="GO:0006355">
    <property type="term" value="P:regulation of DNA-templated transcription"/>
    <property type="evidence" value="ECO:0007669"/>
    <property type="project" value="InterPro"/>
</dbReference>
<evidence type="ECO:0000313" key="7">
    <source>
        <dbReference type="EMBL" id="GLW90004.1"/>
    </source>
</evidence>
<proteinExistence type="inferred from homology"/>
<dbReference type="EMBL" id="BSSD01000001">
    <property type="protein sequence ID" value="GLW90004.1"/>
    <property type="molecule type" value="Genomic_DNA"/>
</dbReference>
<comment type="caution">
    <text evidence="7">The sequence shown here is derived from an EMBL/GenBank/DDBJ whole genome shotgun (WGS) entry which is preliminary data.</text>
</comment>
<organism evidence="7 8">
    <name type="scientific">Actinokineospora globicatena</name>
    <dbReference type="NCBI Taxonomy" id="103729"/>
    <lineage>
        <taxon>Bacteria</taxon>
        <taxon>Bacillati</taxon>
        <taxon>Actinomycetota</taxon>
        <taxon>Actinomycetes</taxon>
        <taxon>Pseudonocardiales</taxon>
        <taxon>Pseudonocardiaceae</taxon>
        <taxon>Actinokineospora</taxon>
    </lineage>
</organism>
<dbReference type="SMART" id="SM01043">
    <property type="entry name" value="BTAD"/>
    <property type="match status" value="1"/>
</dbReference>
<evidence type="ECO:0000256" key="1">
    <source>
        <dbReference type="ARBA" id="ARBA00005820"/>
    </source>
</evidence>
<dbReference type="InterPro" id="IPR027417">
    <property type="entry name" value="P-loop_NTPase"/>
</dbReference>
<name>A0A9W6V7I4_9PSEU</name>
<dbReference type="GO" id="GO:0003677">
    <property type="term" value="F:DNA binding"/>
    <property type="evidence" value="ECO:0007669"/>
    <property type="project" value="UniProtKB-UniRule"/>
</dbReference>
<gene>
    <name evidence="7" type="ORF">Aglo03_08200</name>
</gene>
<evidence type="ECO:0000256" key="2">
    <source>
        <dbReference type="ARBA" id="ARBA00023015"/>
    </source>
</evidence>